<keyword evidence="5 8" id="KW-0067">ATP-binding</keyword>
<evidence type="ECO:0000256" key="1">
    <source>
        <dbReference type="ARBA" id="ARBA00001936"/>
    </source>
</evidence>
<evidence type="ECO:0000256" key="7">
    <source>
        <dbReference type="ARBA" id="ARBA00025704"/>
    </source>
</evidence>
<gene>
    <name evidence="10" type="ORF">FC96_GL001306</name>
</gene>
<reference evidence="10 11" key="1">
    <citation type="journal article" date="2015" name="Genome Announc.">
        <title>Expanding the biotechnology potential of lactobacilli through comparative genomics of 213 strains and associated genera.</title>
        <authorList>
            <person name="Sun Z."/>
            <person name="Harris H.M."/>
            <person name="McCann A."/>
            <person name="Guo C."/>
            <person name="Argimon S."/>
            <person name="Zhang W."/>
            <person name="Yang X."/>
            <person name="Jeffery I.B."/>
            <person name="Cooney J.C."/>
            <person name="Kagawa T.F."/>
            <person name="Liu W."/>
            <person name="Song Y."/>
            <person name="Salvetti E."/>
            <person name="Wrobel A."/>
            <person name="Rasinkangas P."/>
            <person name="Parkhill J."/>
            <person name="Rea M.C."/>
            <person name="O'Sullivan O."/>
            <person name="Ritari J."/>
            <person name="Douillard F.P."/>
            <person name="Paul Ross R."/>
            <person name="Yang R."/>
            <person name="Briner A.E."/>
            <person name="Felis G.E."/>
            <person name="de Vos W.M."/>
            <person name="Barrangou R."/>
            <person name="Klaenhammer T.R."/>
            <person name="Caufield P.W."/>
            <person name="Cui Y."/>
            <person name="Zhang H."/>
            <person name="O'Toole P.W."/>
        </authorList>
    </citation>
    <scope>NUCLEOTIDE SEQUENCE [LARGE SCALE GENOMIC DNA]</scope>
    <source>
        <strain evidence="10 11">JCM 15530</strain>
    </source>
</reference>
<comment type="caution">
    <text evidence="10">The sequence shown here is derived from an EMBL/GenBank/DDBJ whole genome shotgun (WGS) entry which is preliminary data.</text>
</comment>
<evidence type="ECO:0000313" key="11">
    <source>
        <dbReference type="Proteomes" id="UP000050911"/>
    </source>
</evidence>
<evidence type="ECO:0000256" key="3">
    <source>
        <dbReference type="ARBA" id="ARBA00022741"/>
    </source>
</evidence>
<evidence type="ECO:0000256" key="8">
    <source>
        <dbReference type="PROSITE-ProRule" id="PRU00409"/>
    </source>
</evidence>
<dbReference type="GO" id="GO:0046872">
    <property type="term" value="F:metal ion binding"/>
    <property type="evidence" value="ECO:0007669"/>
    <property type="project" value="InterPro"/>
</dbReference>
<sequence length="387" mass="43176">MSGLDDEILYPGETVGIIGDSENGPMIVTAARRAGFQVGAYGPDETSPMLQLADFRFVGEYSDAQRLQDFSQSCDMVIIASEHLNAGVIETIKQYTRVPQGSDFQMMMQDRLLERAFYEQLNVNIPPYATIVSLDDVYQAINSIGYPSVLKPIQKDLEHGEELIINTQTDIAKANGLTDWGTYILESLVSYQRELAMTVVRTADGDFKLFPPVGVVREGDQIQWAYTPIQLDPEVTIELERICREVVANIEYVGVFEIDFMITDAGSLYVKQIVPTFGPAGRIFDRATTVTQYEQHLRAVAGLPLSEPNITLPTAMGIFNESQLGALRTQWVLKANWHFTYYRLPPRNLPTGKRPAGNVILQGPNVAKLIDQLEDTGIWRSETDAEA</sequence>
<dbReference type="GO" id="GO:0006164">
    <property type="term" value="P:purine nucleotide biosynthetic process"/>
    <property type="evidence" value="ECO:0007669"/>
    <property type="project" value="UniProtKB-KW"/>
</dbReference>
<dbReference type="GO" id="GO:0005829">
    <property type="term" value="C:cytosol"/>
    <property type="evidence" value="ECO:0007669"/>
    <property type="project" value="TreeGrafter"/>
</dbReference>
<dbReference type="SUPFAM" id="SSF56059">
    <property type="entry name" value="Glutathione synthetase ATP-binding domain-like"/>
    <property type="match status" value="1"/>
</dbReference>
<comment type="pathway">
    <text evidence="7">Purine metabolism.</text>
</comment>
<dbReference type="Gene3D" id="3.30.1490.20">
    <property type="entry name" value="ATP-grasp fold, A domain"/>
    <property type="match status" value="1"/>
</dbReference>
<comment type="cofactor">
    <cofactor evidence="1">
        <name>Mn(2+)</name>
        <dbReference type="ChEBI" id="CHEBI:29035"/>
    </cofactor>
</comment>
<dbReference type="InterPro" id="IPR054350">
    <property type="entry name" value="PurT/PurK_preATP-grasp"/>
</dbReference>
<dbReference type="InterPro" id="IPR011761">
    <property type="entry name" value="ATP-grasp"/>
</dbReference>
<comment type="cofactor">
    <cofactor evidence="2">
        <name>Mg(2+)</name>
        <dbReference type="ChEBI" id="CHEBI:18420"/>
    </cofactor>
</comment>
<dbReference type="PATRIC" id="fig|1302272.5.peg.1316"/>
<protein>
    <submittedName>
        <fullName evidence="10">Phosphoribosylaminoimidazole carboxylase, ATPase subunit</fullName>
    </submittedName>
</protein>
<dbReference type="EMBL" id="AZCX01000002">
    <property type="protein sequence ID" value="KRK48985.1"/>
    <property type="molecule type" value="Genomic_DNA"/>
</dbReference>
<evidence type="ECO:0000256" key="6">
    <source>
        <dbReference type="ARBA" id="ARBA00023211"/>
    </source>
</evidence>
<organism evidence="10 11">
    <name type="scientific">Secundilactobacillus kimchicus JCM 15530</name>
    <dbReference type="NCBI Taxonomy" id="1302272"/>
    <lineage>
        <taxon>Bacteria</taxon>
        <taxon>Bacillati</taxon>
        <taxon>Bacillota</taxon>
        <taxon>Bacilli</taxon>
        <taxon>Lactobacillales</taxon>
        <taxon>Lactobacillaceae</taxon>
        <taxon>Secundilactobacillus</taxon>
    </lineage>
</organism>
<evidence type="ECO:0000313" key="10">
    <source>
        <dbReference type="EMBL" id="KRK48985.1"/>
    </source>
</evidence>
<evidence type="ECO:0000256" key="4">
    <source>
        <dbReference type="ARBA" id="ARBA00022755"/>
    </source>
</evidence>
<evidence type="ECO:0000256" key="2">
    <source>
        <dbReference type="ARBA" id="ARBA00001946"/>
    </source>
</evidence>
<dbReference type="InterPro" id="IPR013815">
    <property type="entry name" value="ATP_grasp_subdomain_1"/>
</dbReference>
<evidence type="ECO:0000259" key="9">
    <source>
        <dbReference type="PROSITE" id="PS50975"/>
    </source>
</evidence>
<dbReference type="Pfam" id="PF02222">
    <property type="entry name" value="ATP-grasp"/>
    <property type="match status" value="1"/>
</dbReference>
<dbReference type="PANTHER" id="PTHR11609">
    <property type="entry name" value="PURINE BIOSYNTHESIS PROTEIN 6/7, PUR6/7"/>
    <property type="match status" value="1"/>
</dbReference>
<name>A0A0R1HTY3_9LACO</name>
<keyword evidence="4" id="KW-0658">Purine biosynthesis</keyword>
<dbReference type="SUPFAM" id="SSF52440">
    <property type="entry name" value="PreATP-grasp domain"/>
    <property type="match status" value="1"/>
</dbReference>
<dbReference type="PROSITE" id="PS50975">
    <property type="entry name" value="ATP_GRASP"/>
    <property type="match status" value="1"/>
</dbReference>
<keyword evidence="11" id="KW-1185">Reference proteome</keyword>
<proteinExistence type="predicted"/>
<dbReference type="InterPro" id="IPR016185">
    <property type="entry name" value="PreATP-grasp_dom_sf"/>
</dbReference>
<dbReference type="STRING" id="1302272.FC96_GL001306"/>
<dbReference type="PANTHER" id="PTHR11609:SF5">
    <property type="entry name" value="PHOSPHORIBOSYLAMINOIMIDAZOLE CARBOXYLASE"/>
    <property type="match status" value="1"/>
</dbReference>
<dbReference type="InterPro" id="IPR003135">
    <property type="entry name" value="ATP-grasp_carboxylate-amine"/>
</dbReference>
<keyword evidence="6" id="KW-0464">Manganese</keyword>
<dbReference type="GO" id="GO:0005524">
    <property type="term" value="F:ATP binding"/>
    <property type="evidence" value="ECO:0007669"/>
    <property type="project" value="UniProtKB-UniRule"/>
</dbReference>
<keyword evidence="3 8" id="KW-0547">Nucleotide-binding</keyword>
<dbReference type="Proteomes" id="UP000050911">
    <property type="component" value="Unassembled WGS sequence"/>
</dbReference>
<feature type="domain" description="ATP-grasp" evidence="9">
    <location>
        <begin position="115"/>
        <end position="301"/>
    </location>
</feature>
<accession>A0A0R1HTY3</accession>
<dbReference type="Pfam" id="PF22660">
    <property type="entry name" value="RS_preATP-grasp-like"/>
    <property type="match status" value="1"/>
</dbReference>
<dbReference type="Gene3D" id="3.30.470.20">
    <property type="entry name" value="ATP-grasp fold, B domain"/>
    <property type="match status" value="1"/>
</dbReference>
<dbReference type="Gene3D" id="3.40.50.20">
    <property type="match status" value="1"/>
</dbReference>
<dbReference type="AlphaFoldDB" id="A0A0R1HTY3"/>
<evidence type="ECO:0000256" key="5">
    <source>
        <dbReference type="ARBA" id="ARBA00022840"/>
    </source>
</evidence>